<dbReference type="PANTHER" id="PTHR35901:SF1">
    <property type="entry name" value="EXONUCLEASE VAPC9"/>
    <property type="match status" value="1"/>
</dbReference>
<sequence length="144" mass="16174">MVSLWVLDCSLAAASFLPDEQSGKADRFLGTLGKTAQAIVPSLWWYEFNNVLLVSRKRKRLNDSQSKEIVSIFESLPLEFDSNFSFEVLRHIQDLAYKNDLSAYDASYLELCIRKGAGLATLDEKLGECAKKLGISLYSSKNQN</sequence>
<keyword evidence="4" id="KW-1185">Reference proteome</keyword>
<dbReference type="EMBL" id="JBHILJ010000002">
    <property type="protein sequence ID" value="MFB5736194.1"/>
    <property type="molecule type" value="Genomic_DNA"/>
</dbReference>
<organism evidence="3 4">
    <name type="scientific">Leptospira wolffii</name>
    <dbReference type="NCBI Taxonomy" id="409998"/>
    <lineage>
        <taxon>Bacteria</taxon>
        <taxon>Pseudomonadati</taxon>
        <taxon>Spirochaetota</taxon>
        <taxon>Spirochaetia</taxon>
        <taxon>Leptospirales</taxon>
        <taxon>Leptospiraceae</taxon>
        <taxon>Leptospira</taxon>
    </lineage>
</organism>
<dbReference type="RefSeq" id="WP_135701557.1">
    <property type="nucleotide sequence ID" value="NZ_JBHILI010000002.1"/>
</dbReference>
<dbReference type="InterPro" id="IPR044153">
    <property type="entry name" value="PIN_Pae0151-like"/>
</dbReference>
<dbReference type="CDD" id="cd09873">
    <property type="entry name" value="PIN_Pae0151-like"/>
    <property type="match status" value="1"/>
</dbReference>
<dbReference type="Proteomes" id="UP001580391">
    <property type="component" value="Unassembled WGS sequence"/>
</dbReference>
<evidence type="ECO:0000313" key="3">
    <source>
        <dbReference type="EMBL" id="MFB5736194.1"/>
    </source>
</evidence>
<dbReference type="InterPro" id="IPR002716">
    <property type="entry name" value="PIN_dom"/>
</dbReference>
<reference evidence="3 4" key="1">
    <citation type="submission" date="2024-09" db="EMBL/GenBank/DDBJ databases">
        <title>Taxonomic and Genotyping Characterization of Leptospira Strains isolated from Multiple Sources in Colombia highlights the importance of intermediate species.</title>
        <authorList>
            <person name="Torres Higuera L."/>
            <person name="Rojas Tapias D."/>
            <person name="Jimenez Velasquez S."/>
            <person name="Renjifo Ibanez C."/>
        </authorList>
    </citation>
    <scope>NUCLEOTIDE SEQUENCE [LARGE SCALE GENOMIC DNA]</scope>
    <source>
        <strain evidence="3 4">Lep080</strain>
    </source>
</reference>
<evidence type="ECO:0000256" key="1">
    <source>
        <dbReference type="ARBA" id="ARBA00022842"/>
    </source>
</evidence>
<feature type="domain" description="PIN" evidence="2">
    <location>
        <begin position="7"/>
        <end position="130"/>
    </location>
</feature>
<accession>A0ABV5BP73</accession>
<evidence type="ECO:0000313" key="4">
    <source>
        <dbReference type="Proteomes" id="UP001580391"/>
    </source>
</evidence>
<dbReference type="InterPro" id="IPR029060">
    <property type="entry name" value="PIN-like_dom_sf"/>
</dbReference>
<evidence type="ECO:0000259" key="2">
    <source>
        <dbReference type="Pfam" id="PF01850"/>
    </source>
</evidence>
<dbReference type="PANTHER" id="PTHR35901">
    <property type="entry name" value="RIBONUCLEASE VAPC3"/>
    <property type="match status" value="1"/>
</dbReference>
<keyword evidence="1" id="KW-0460">Magnesium</keyword>
<name>A0ABV5BP73_9LEPT</name>
<dbReference type="Gene3D" id="3.40.50.1010">
    <property type="entry name" value="5'-nuclease"/>
    <property type="match status" value="1"/>
</dbReference>
<gene>
    <name evidence="3" type="ORF">ACE5IX_06735</name>
</gene>
<dbReference type="Pfam" id="PF01850">
    <property type="entry name" value="PIN"/>
    <property type="match status" value="1"/>
</dbReference>
<proteinExistence type="predicted"/>
<dbReference type="InterPro" id="IPR051619">
    <property type="entry name" value="TypeII_TA_RNase_PINc/VapC"/>
</dbReference>
<comment type="caution">
    <text evidence="3">The sequence shown here is derived from an EMBL/GenBank/DDBJ whole genome shotgun (WGS) entry which is preliminary data.</text>
</comment>
<protein>
    <submittedName>
        <fullName evidence="3">Type II toxin-antitoxin system VapC family toxin</fullName>
    </submittedName>
</protein>
<dbReference type="SUPFAM" id="SSF88723">
    <property type="entry name" value="PIN domain-like"/>
    <property type="match status" value="1"/>
</dbReference>